<keyword evidence="1" id="KW-0472">Membrane</keyword>
<protein>
    <submittedName>
        <fullName evidence="2">Uncharacterized protein</fullName>
    </submittedName>
</protein>
<proteinExistence type="predicted"/>
<dbReference type="RefSeq" id="WP_182091372.1">
    <property type="nucleotide sequence ID" value="NZ_CP059540.1"/>
</dbReference>
<dbReference type="KEGG" id="pdec:H1Q58_10010"/>
<reference evidence="2 3" key="1">
    <citation type="submission" date="2020-07" db="EMBL/GenBank/DDBJ databases">
        <title>Screening of a cold-adapted Planococcus bacterium producing protease in traditional shrimp paste and protease identification by genome sequencing.</title>
        <authorList>
            <person name="Gao R."/>
            <person name="Leng W."/>
            <person name="Chu Q."/>
            <person name="Wu X."/>
            <person name="Liu H."/>
            <person name="Li X."/>
        </authorList>
    </citation>
    <scope>NUCLEOTIDE SEQUENCE [LARGE SCALE GENOMIC DNA]</scope>
    <source>
        <strain evidence="2 3">XJ11</strain>
    </source>
</reference>
<dbReference type="Proteomes" id="UP000514716">
    <property type="component" value="Chromosome"/>
</dbReference>
<name>A0A7D7MD19_PLAMR</name>
<organism evidence="2 3">
    <name type="scientific">Planococcus maritimus</name>
    <dbReference type="NCBI Taxonomy" id="192421"/>
    <lineage>
        <taxon>Bacteria</taxon>
        <taxon>Bacillati</taxon>
        <taxon>Bacillota</taxon>
        <taxon>Bacilli</taxon>
        <taxon>Bacillales</taxon>
        <taxon>Caryophanaceae</taxon>
        <taxon>Planococcus</taxon>
    </lineage>
</organism>
<keyword evidence="1" id="KW-0812">Transmembrane</keyword>
<gene>
    <name evidence="2" type="ORF">H1Q58_10010</name>
</gene>
<evidence type="ECO:0000313" key="2">
    <source>
        <dbReference type="EMBL" id="QMT16313.1"/>
    </source>
</evidence>
<keyword evidence="1" id="KW-1133">Transmembrane helix</keyword>
<dbReference type="EMBL" id="CP059540">
    <property type="protein sequence ID" value="QMT16313.1"/>
    <property type="molecule type" value="Genomic_DNA"/>
</dbReference>
<evidence type="ECO:0000256" key="1">
    <source>
        <dbReference type="SAM" id="Phobius"/>
    </source>
</evidence>
<feature type="transmembrane region" description="Helical" evidence="1">
    <location>
        <begin position="6"/>
        <end position="24"/>
    </location>
</feature>
<evidence type="ECO:0000313" key="3">
    <source>
        <dbReference type="Proteomes" id="UP000514716"/>
    </source>
</evidence>
<sequence length="248" mass="29404">MAIEWIFWGLVAAFIAAFFGMKIVKKRTKTRELEVQKRAIMNEFVLPFLPEVMSFYHLEVLGKDPFSVVDSEKLLRGICSLSSEETYQRFDRNEALIHLQDLGESAKEDHQKLLKFLFWYLDYSIGILEAVPEETNFLIREAKLLEKQFAVWCICHEELRMDAPDSVLELIHYSSYFTGVLKQMETGVFREMMADDELRNERRGNFVRIIFQGFENNAQGLVELEAIEQFHEHFKKHYTQWNKKLIRF</sequence>
<keyword evidence="3" id="KW-1185">Reference proteome</keyword>
<dbReference type="AlphaFoldDB" id="A0A7D7MD19"/>
<accession>A0A7D7MD19</accession>